<evidence type="ECO:0000313" key="6">
    <source>
        <dbReference type="Proteomes" id="UP001155128"/>
    </source>
</evidence>
<comment type="pathway">
    <text evidence="1">Lipid metabolism.</text>
</comment>
<evidence type="ECO:0000313" key="5">
    <source>
        <dbReference type="EMBL" id="MCM8558007.1"/>
    </source>
</evidence>
<keyword evidence="3 5" id="KW-0012">Acyltransferase</keyword>
<evidence type="ECO:0000256" key="3">
    <source>
        <dbReference type="ARBA" id="ARBA00023315"/>
    </source>
</evidence>
<protein>
    <submittedName>
        <fullName evidence="5">Lysophospholipid acyltransferase family protein</fullName>
    </submittedName>
</protein>
<dbReference type="CDD" id="cd07988">
    <property type="entry name" value="LPLAT_ABO13168-like"/>
    <property type="match status" value="1"/>
</dbReference>
<dbReference type="AlphaFoldDB" id="A0A9X2EI69"/>
<dbReference type="RefSeq" id="WP_252114571.1">
    <property type="nucleotide sequence ID" value="NZ_JAMSHT010000001.1"/>
</dbReference>
<evidence type="ECO:0000256" key="1">
    <source>
        <dbReference type="ARBA" id="ARBA00005189"/>
    </source>
</evidence>
<evidence type="ECO:0000256" key="2">
    <source>
        <dbReference type="ARBA" id="ARBA00022679"/>
    </source>
</evidence>
<dbReference type="SUPFAM" id="SSF69593">
    <property type="entry name" value="Glycerol-3-phosphate (1)-acyltransferase"/>
    <property type="match status" value="1"/>
</dbReference>
<dbReference type="GO" id="GO:0003841">
    <property type="term" value="F:1-acylglycerol-3-phosphate O-acyltransferase activity"/>
    <property type="evidence" value="ECO:0007669"/>
    <property type="project" value="TreeGrafter"/>
</dbReference>
<dbReference type="Proteomes" id="UP001155128">
    <property type="component" value="Unassembled WGS sequence"/>
</dbReference>
<dbReference type="EMBL" id="JAMSHT010000001">
    <property type="protein sequence ID" value="MCM8558007.1"/>
    <property type="molecule type" value="Genomic_DNA"/>
</dbReference>
<feature type="domain" description="Phospholipid/glycerol acyltransferase" evidence="4">
    <location>
        <begin position="45"/>
        <end position="155"/>
    </location>
</feature>
<dbReference type="SMART" id="SM00563">
    <property type="entry name" value="PlsC"/>
    <property type="match status" value="1"/>
</dbReference>
<dbReference type="GO" id="GO:0006654">
    <property type="term" value="P:phosphatidic acid biosynthetic process"/>
    <property type="evidence" value="ECO:0007669"/>
    <property type="project" value="TreeGrafter"/>
</dbReference>
<dbReference type="Pfam" id="PF01553">
    <property type="entry name" value="Acyltransferase"/>
    <property type="match status" value="1"/>
</dbReference>
<name>A0A9X2EI69_9SPHN</name>
<organism evidence="5 6">
    <name type="scientific">Sphingomicrobium sediminis</name>
    <dbReference type="NCBI Taxonomy" id="2950949"/>
    <lineage>
        <taxon>Bacteria</taxon>
        <taxon>Pseudomonadati</taxon>
        <taxon>Pseudomonadota</taxon>
        <taxon>Alphaproteobacteria</taxon>
        <taxon>Sphingomonadales</taxon>
        <taxon>Sphingomonadaceae</taxon>
        <taxon>Sphingomicrobium</taxon>
    </lineage>
</organism>
<dbReference type="PANTHER" id="PTHR10434">
    <property type="entry name" value="1-ACYL-SN-GLYCEROL-3-PHOSPHATE ACYLTRANSFERASE"/>
    <property type="match status" value="1"/>
</dbReference>
<keyword evidence="2" id="KW-0808">Transferase</keyword>
<accession>A0A9X2EI69</accession>
<keyword evidence="6" id="KW-1185">Reference proteome</keyword>
<reference evidence="5" key="1">
    <citation type="submission" date="2022-06" db="EMBL/GenBank/DDBJ databases">
        <title>Sphingomicrobium sedimins sp. nov., a marine bacterium isolated from tidal flat.</title>
        <authorList>
            <person name="Kim C.-H."/>
            <person name="Yoo Y."/>
            <person name="Kim J.-J."/>
        </authorList>
    </citation>
    <scope>NUCLEOTIDE SEQUENCE</scope>
    <source>
        <strain evidence="5">GRR-S6-50</strain>
    </source>
</reference>
<evidence type="ECO:0000259" key="4">
    <source>
        <dbReference type="SMART" id="SM00563"/>
    </source>
</evidence>
<gene>
    <name evidence="5" type="ORF">NDO55_09255</name>
</gene>
<proteinExistence type="predicted"/>
<comment type="caution">
    <text evidence="5">The sequence shown here is derived from an EMBL/GenBank/DDBJ whole genome shotgun (WGS) entry which is preliminary data.</text>
</comment>
<dbReference type="InterPro" id="IPR002123">
    <property type="entry name" value="Plipid/glycerol_acylTrfase"/>
</dbReference>
<dbReference type="PANTHER" id="PTHR10434:SF9">
    <property type="entry name" value="PHOSPHOLIPID_GLYCEROL ACYLTRANSFERASE DOMAIN-CONTAINING PROTEIN"/>
    <property type="match status" value="1"/>
</dbReference>
<sequence length="228" mass="24953">MGETSSTNDGAPVPWLARFLKWAVMRWWRLGGWKAVGTLPESRKFIIAGAPHTSNWDFLVFLGVVETMGLKPRYIGKHTLFKGPLGGFMKAMGGVPVDRTKRVGMVGQVAEKIRAADEFALVIAIEGTRSPTTEWKSGFYRIAMEAGIPIVCAGPDYIHKLGIIGPIIHPTGDFEADMEPAYRFFKGLHPRHPKKAVFPDGSGLDPQLQAEMNRALVSPGTAGKSPRL</sequence>